<evidence type="ECO:0000313" key="3">
    <source>
        <dbReference type="EMBL" id="CAE0461676.1"/>
    </source>
</evidence>
<dbReference type="EMBL" id="HBIO01008531">
    <property type="protein sequence ID" value="CAE0461676.1"/>
    <property type="molecule type" value="Transcribed_RNA"/>
</dbReference>
<dbReference type="InterPro" id="IPR036614">
    <property type="entry name" value="RusA-like_sf"/>
</dbReference>
<proteinExistence type="predicted"/>
<feature type="compositionally biased region" description="Polar residues" evidence="1">
    <location>
        <begin position="73"/>
        <end position="84"/>
    </location>
</feature>
<feature type="compositionally biased region" description="Basic residues" evidence="1">
    <location>
        <begin position="86"/>
        <end position="109"/>
    </location>
</feature>
<dbReference type="GO" id="GO:0000287">
    <property type="term" value="F:magnesium ion binding"/>
    <property type="evidence" value="ECO:0007669"/>
    <property type="project" value="InterPro"/>
</dbReference>
<name>A0A7S3Q0B5_9STRA</name>
<organism evidence="3">
    <name type="scientific">Chaetoceros debilis</name>
    <dbReference type="NCBI Taxonomy" id="122233"/>
    <lineage>
        <taxon>Eukaryota</taxon>
        <taxon>Sar</taxon>
        <taxon>Stramenopiles</taxon>
        <taxon>Ochrophyta</taxon>
        <taxon>Bacillariophyta</taxon>
        <taxon>Coscinodiscophyceae</taxon>
        <taxon>Chaetocerotophycidae</taxon>
        <taxon>Chaetocerotales</taxon>
        <taxon>Chaetocerotaceae</taxon>
        <taxon>Chaetoceros</taxon>
    </lineage>
</organism>
<accession>A0A7S3Q0B5</accession>
<feature type="compositionally biased region" description="Basic residues" evidence="1">
    <location>
        <begin position="126"/>
        <end position="155"/>
    </location>
</feature>
<dbReference type="GO" id="GO:0006310">
    <property type="term" value="P:DNA recombination"/>
    <property type="evidence" value="ECO:0007669"/>
    <property type="project" value="InterPro"/>
</dbReference>
<feature type="region of interest" description="Disordered" evidence="1">
    <location>
        <begin position="66"/>
        <end position="157"/>
    </location>
</feature>
<feature type="chain" id="PRO_5031354320" evidence="2">
    <location>
        <begin position="25"/>
        <end position="388"/>
    </location>
</feature>
<gene>
    <name evidence="3" type="ORF">CDEB00056_LOCUS6517</name>
</gene>
<keyword evidence="2" id="KW-0732">Signal</keyword>
<dbReference type="Gene3D" id="3.30.1330.70">
    <property type="entry name" value="Holliday junction resolvase RusA"/>
    <property type="match status" value="1"/>
</dbReference>
<dbReference type="InterPro" id="IPR008822">
    <property type="entry name" value="Endonuclease_RusA-like"/>
</dbReference>
<dbReference type="AlphaFoldDB" id="A0A7S3Q0B5"/>
<dbReference type="Pfam" id="PF05866">
    <property type="entry name" value="RusA"/>
    <property type="match status" value="1"/>
</dbReference>
<reference evidence="3" key="1">
    <citation type="submission" date="2021-01" db="EMBL/GenBank/DDBJ databases">
        <authorList>
            <person name="Corre E."/>
            <person name="Pelletier E."/>
            <person name="Niang G."/>
            <person name="Scheremetjew M."/>
            <person name="Finn R."/>
            <person name="Kale V."/>
            <person name="Holt S."/>
            <person name="Cochrane G."/>
            <person name="Meng A."/>
            <person name="Brown T."/>
            <person name="Cohen L."/>
        </authorList>
    </citation>
    <scope>NUCLEOTIDE SEQUENCE</scope>
    <source>
        <strain evidence="3">MM31A-1</strain>
    </source>
</reference>
<evidence type="ECO:0000256" key="1">
    <source>
        <dbReference type="SAM" id="MobiDB-lite"/>
    </source>
</evidence>
<protein>
    <submittedName>
        <fullName evidence="3">Uncharacterized protein</fullName>
    </submittedName>
</protein>
<dbReference type="GO" id="GO:0006281">
    <property type="term" value="P:DNA repair"/>
    <property type="evidence" value="ECO:0007669"/>
    <property type="project" value="InterPro"/>
</dbReference>
<dbReference type="SUPFAM" id="SSF103084">
    <property type="entry name" value="Holliday junction resolvase RusA"/>
    <property type="match status" value="1"/>
</dbReference>
<evidence type="ECO:0000256" key="2">
    <source>
        <dbReference type="SAM" id="SignalP"/>
    </source>
</evidence>
<sequence length="388" mass="43689">MINSPFPLLVATLLLSSMPFQSRSFIIRLPIDTQHEHSYVGRTVHSGSQKSPFRCVSLKPARSKSHKLLLASSEPSLDQPTNSRLLVKKKVKKRETTRKTSTTRRKKKSVTASKNKSGTAVSIKSAVKRKRKTKTKAKRKSTGTKKKKTRTKKKKATQDEIHFWRNATDTVKIENNYPSLAHLTNDGVTDDSELNPGSHECREEEMKSISFTVKGNPVPLARHRTYRGFIFNPSAKKQMQFCNVVLDMLPLSQFTTTNVIDGDEASPSVKTCDKVIPLFPSDEAISIRIISRMKRPKIHFISSKPGPGRLRESAASRLQITRQDVDNLAKFVLDSLNGVLYADDRQVATLEITKVYDDDEDGLWRGSTDVMIEKLSEKKINEIISGPR</sequence>
<feature type="signal peptide" evidence="2">
    <location>
        <begin position="1"/>
        <end position="24"/>
    </location>
</feature>